<dbReference type="EMBL" id="PSQE01000007">
    <property type="protein sequence ID" value="RHN47386.1"/>
    <property type="molecule type" value="Genomic_DNA"/>
</dbReference>
<evidence type="ECO:0000256" key="1">
    <source>
        <dbReference type="ARBA" id="ARBA00022723"/>
    </source>
</evidence>
<dbReference type="Gene3D" id="4.10.60.10">
    <property type="entry name" value="Zinc finger, CCHC-type"/>
    <property type="match status" value="1"/>
</dbReference>
<dbReference type="GO" id="GO:0008270">
    <property type="term" value="F:zinc ion binding"/>
    <property type="evidence" value="ECO:0007669"/>
    <property type="project" value="UniProtKB-KW"/>
</dbReference>
<dbReference type="OrthoDB" id="2425403at2759"/>
<dbReference type="Gramene" id="rna41979">
    <property type="protein sequence ID" value="RHN47386.1"/>
    <property type="gene ID" value="gene41979"/>
</dbReference>
<evidence type="ECO:0000256" key="3">
    <source>
        <dbReference type="ARBA" id="ARBA00022833"/>
    </source>
</evidence>
<dbReference type="AlphaFoldDB" id="A0A396H208"/>
<name>A0A396H208_MEDTR</name>
<feature type="region of interest" description="Disordered" evidence="6">
    <location>
        <begin position="279"/>
        <end position="312"/>
    </location>
</feature>
<accession>A0A396H208</accession>
<dbReference type="InterPro" id="IPR036875">
    <property type="entry name" value="Znf_CCHC_sf"/>
</dbReference>
<keyword evidence="2 4" id="KW-0863">Zinc-finger</keyword>
<dbReference type="Pfam" id="PF06839">
    <property type="entry name" value="Zn_ribbon_GRF"/>
    <property type="match status" value="1"/>
</dbReference>
<feature type="domain" description="GRF-type" evidence="8">
    <location>
        <begin position="122"/>
        <end position="164"/>
    </location>
</feature>
<dbReference type="GO" id="GO:0016853">
    <property type="term" value="F:isomerase activity"/>
    <property type="evidence" value="ECO:0007669"/>
    <property type="project" value="UniProtKB-KW"/>
</dbReference>
<keyword evidence="5" id="KW-0175">Coiled coil</keyword>
<feature type="compositionally biased region" description="Polar residues" evidence="6">
    <location>
        <begin position="1"/>
        <end position="14"/>
    </location>
</feature>
<dbReference type="Proteomes" id="UP000265566">
    <property type="component" value="Chromosome 7"/>
</dbReference>
<dbReference type="InterPro" id="IPR001878">
    <property type="entry name" value="Znf_CCHC"/>
</dbReference>
<reference evidence="9" key="1">
    <citation type="journal article" date="2018" name="Nat. Plants">
        <title>Whole-genome landscape of Medicago truncatula symbiotic genes.</title>
        <authorList>
            <person name="Pecrix Y."/>
            <person name="Gamas P."/>
            <person name="Carrere S."/>
        </authorList>
    </citation>
    <scope>NUCLEOTIDE SEQUENCE</scope>
    <source>
        <tissue evidence="9">Leaves</tissue>
    </source>
</reference>
<sequence length="620" mass="69631">MITSIPTSLSSSFPFSIVEEQQNNQKRKREEEEEEEEEMGCEPPQQITNIPHSPSPHFQFHPTTPEKSTPYPPNPNIVKRMQESTCYKCGQQGHWAKYCPLKTPNKNNNHSPVLSSDKQIWCGCGHGVCLLKTAHTPNNYGREFFTCPIRLGKPCGTFKWCDVTIHESDFQRPLFKYPVCQCGAGVCGKVMEGGKSYFICPIKQGHGSCGYHVSEDELLNNASIDEPVDDTSIVPYQQSKHRSLNEYIEGDQVDTAGNDLTNDFAEGSVLLSTTKRMRITDGSENPSPVAVSEIPEGKSRGSPIEEVNSQPDGFPDIEFEGDLESIASLMANEAEASLTSRFSTPLKISCRQNVFQGDIISADASFGMFPSFDPMDVPEQASTLHSQSECNDLVIKSPNQCTQLSTDVISPNRSPGSEKLKERKQREAVIFMQQGLLNDLEGFDFHQHESMRDTAEAAFSVLNCLGFGYKQFSDYVWEFINHAKSMTEIDKSMENSPTLEEHSKFLEEEKVRLANIRDDCVKIETLLAVSDEKRNLLSEEVANLQAVLLKKQKELKSCEREKMKEETRLGDMKRRMSVVDLIVKEKAQQAEAARKKIVERDTTQVAARTALEKAKRALEK</sequence>
<dbReference type="PANTHER" id="PTHR33680">
    <property type="entry name" value="OS07G0190500 PROTEIN"/>
    <property type="match status" value="1"/>
</dbReference>
<keyword evidence="9" id="KW-0413">Isomerase</keyword>
<dbReference type="PROSITE" id="PS51999">
    <property type="entry name" value="ZF_GRF"/>
    <property type="match status" value="1"/>
</dbReference>
<keyword evidence="3" id="KW-0862">Zinc</keyword>
<feature type="compositionally biased region" description="Low complexity" evidence="6">
    <location>
        <begin position="51"/>
        <end position="62"/>
    </location>
</feature>
<evidence type="ECO:0000256" key="2">
    <source>
        <dbReference type="ARBA" id="ARBA00022771"/>
    </source>
</evidence>
<protein>
    <submittedName>
        <fullName evidence="9">Putative DNA topoisomerase transcription factor interactor and regulator CCHC(Zn) family</fullName>
        <ecNumber evidence="9">5.99.1.2</ecNumber>
    </submittedName>
</protein>
<feature type="domain" description="CCHC-type" evidence="7">
    <location>
        <begin position="86"/>
        <end position="100"/>
    </location>
</feature>
<evidence type="ECO:0000256" key="5">
    <source>
        <dbReference type="SAM" id="Coils"/>
    </source>
</evidence>
<dbReference type="InterPro" id="IPR010666">
    <property type="entry name" value="Znf_GRF"/>
</dbReference>
<evidence type="ECO:0000259" key="7">
    <source>
        <dbReference type="PROSITE" id="PS50158"/>
    </source>
</evidence>
<comment type="caution">
    <text evidence="9">The sequence shown here is derived from an EMBL/GenBank/DDBJ whole genome shotgun (WGS) entry which is preliminary data.</text>
</comment>
<organism evidence="9">
    <name type="scientific">Medicago truncatula</name>
    <name type="common">Barrel medic</name>
    <name type="synonym">Medicago tribuloides</name>
    <dbReference type="NCBI Taxonomy" id="3880"/>
    <lineage>
        <taxon>Eukaryota</taxon>
        <taxon>Viridiplantae</taxon>
        <taxon>Streptophyta</taxon>
        <taxon>Embryophyta</taxon>
        <taxon>Tracheophyta</taxon>
        <taxon>Spermatophyta</taxon>
        <taxon>Magnoliopsida</taxon>
        <taxon>eudicotyledons</taxon>
        <taxon>Gunneridae</taxon>
        <taxon>Pentapetalae</taxon>
        <taxon>rosids</taxon>
        <taxon>fabids</taxon>
        <taxon>Fabales</taxon>
        <taxon>Fabaceae</taxon>
        <taxon>Papilionoideae</taxon>
        <taxon>50 kb inversion clade</taxon>
        <taxon>NPAAA clade</taxon>
        <taxon>Hologalegina</taxon>
        <taxon>IRL clade</taxon>
        <taxon>Trifolieae</taxon>
        <taxon>Medicago</taxon>
    </lineage>
</organism>
<dbReference type="SMART" id="SM00343">
    <property type="entry name" value="ZnF_C2HC"/>
    <property type="match status" value="1"/>
</dbReference>
<dbReference type="Pfam" id="PF00098">
    <property type="entry name" value="zf-CCHC"/>
    <property type="match status" value="1"/>
</dbReference>
<dbReference type="SUPFAM" id="SSF57756">
    <property type="entry name" value="Retrovirus zinc finger-like domains"/>
    <property type="match status" value="1"/>
</dbReference>
<evidence type="ECO:0000313" key="9">
    <source>
        <dbReference type="EMBL" id="RHN47386.1"/>
    </source>
</evidence>
<feature type="region of interest" description="Disordered" evidence="6">
    <location>
        <begin position="1"/>
        <end position="75"/>
    </location>
</feature>
<dbReference type="EC" id="5.99.1.2" evidence="9"/>
<evidence type="ECO:0000259" key="8">
    <source>
        <dbReference type="PROSITE" id="PS51999"/>
    </source>
</evidence>
<keyword evidence="1" id="KW-0479">Metal-binding</keyword>
<gene>
    <name evidence="9" type="ORF">MtrunA17_Chr7g0252421</name>
</gene>
<feature type="compositionally biased region" description="Acidic residues" evidence="6">
    <location>
        <begin position="31"/>
        <end position="40"/>
    </location>
</feature>
<evidence type="ECO:0000256" key="4">
    <source>
        <dbReference type="PROSITE-ProRule" id="PRU00047"/>
    </source>
</evidence>
<dbReference type="GO" id="GO:0003676">
    <property type="term" value="F:nucleic acid binding"/>
    <property type="evidence" value="ECO:0007669"/>
    <property type="project" value="InterPro"/>
</dbReference>
<dbReference type="PROSITE" id="PS50158">
    <property type="entry name" value="ZF_CCHC"/>
    <property type="match status" value="1"/>
</dbReference>
<dbReference type="PANTHER" id="PTHR33680:SF1">
    <property type="entry name" value="OS05G0489500 PROTEIN"/>
    <property type="match status" value="1"/>
</dbReference>
<evidence type="ECO:0000256" key="6">
    <source>
        <dbReference type="SAM" id="MobiDB-lite"/>
    </source>
</evidence>
<feature type="coiled-coil region" evidence="5">
    <location>
        <begin position="534"/>
        <end position="575"/>
    </location>
</feature>
<proteinExistence type="predicted"/>